<proteinExistence type="predicted"/>
<dbReference type="SUPFAM" id="SSF109998">
    <property type="entry name" value="Triger factor/SurA peptide-binding domain-like"/>
    <property type="match status" value="1"/>
</dbReference>
<protein>
    <recommendedName>
        <fullName evidence="3">PpiC domain-containing protein</fullName>
    </recommendedName>
</protein>
<name>A0A3B1BYT4_9ZZZZ</name>
<accession>A0A3B1BYT4</accession>
<reference evidence="2" key="1">
    <citation type="submission" date="2018-06" db="EMBL/GenBank/DDBJ databases">
        <authorList>
            <person name="Zhirakovskaya E."/>
        </authorList>
    </citation>
    <scope>NUCLEOTIDE SEQUENCE</scope>
</reference>
<organism evidence="2">
    <name type="scientific">hydrothermal vent metagenome</name>
    <dbReference type="NCBI Taxonomy" id="652676"/>
    <lineage>
        <taxon>unclassified sequences</taxon>
        <taxon>metagenomes</taxon>
        <taxon>ecological metagenomes</taxon>
    </lineage>
</organism>
<evidence type="ECO:0000313" key="2">
    <source>
        <dbReference type="EMBL" id="VAX17473.1"/>
    </source>
</evidence>
<keyword evidence="1" id="KW-0812">Transmembrane</keyword>
<dbReference type="EMBL" id="UOGD01000079">
    <property type="protein sequence ID" value="VAX17473.1"/>
    <property type="molecule type" value="Genomic_DNA"/>
</dbReference>
<dbReference type="PANTHER" id="PTHR47245">
    <property type="entry name" value="PEPTIDYLPROLYL ISOMERASE"/>
    <property type="match status" value="1"/>
</dbReference>
<dbReference type="InterPro" id="IPR027304">
    <property type="entry name" value="Trigger_fact/SurA_dom_sf"/>
</dbReference>
<keyword evidence="1" id="KW-1133">Transmembrane helix</keyword>
<sequence length="272" mass="31913">MHSNRKIIRIIFFGFMIAYFVSCTEKKEEKYIAKVGDSYLTEAEVDRAMSSNVDSSKFREEYIRQWIEDELLYLAAKKDGILSSKDYKSLTEQSSKMTANSLLIKNIMENVKINDDSSSVRKYFMDNPDEFKLTQPAILYNYAAFKKYSDAEKFKTSLLQNNWDDAIDKILHSGELIDSGEEVFLYVVKNSPDIYSKVYKTLVQNQISEVMETFDSHFIVFQLLEKYDKNEVPNLSVIYDLVKERYIAQQRELAYKSYIKQLYSDYSSSIER</sequence>
<feature type="transmembrane region" description="Helical" evidence="1">
    <location>
        <begin position="7"/>
        <end position="22"/>
    </location>
</feature>
<dbReference type="InterPro" id="IPR050245">
    <property type="entry name" value="PrsA_foldase"/>
</dbReference>
<gene>
    <name evidence="2" type="ORF">MNBD_IGNAVI01-1296</name>
</gene>
<keyword evidence="1" id="KW-0472">Membrane</keyword>
<dbReference type="AlphaFoldDB" id="A0A3B1BYT4"/>
<evidence type="ECO:0008006" key="3">
    <source>
        <dbReference type="Google" id="ProtNLM"/>
    </source>
</evidence>
<evidence type="ECO:0000256" key="1">
    <source>
        <dbReference type="SAM" id="Phobius"/>
    </source>
</evidence>
<dbReference type="PANTHER" id="PTHR47245:SF2">
    <property type="entry name" value="PEPTIDYL-PROLYL CIS-TRANS ISOMERASE HP_0175-RELATED"/>
    <property type="match status" value="1"/>
</dbReference>